<keyword evidence="1" id="KW-0863">Zinc-finger</keyword>
<dbReference type="GO" id="GO:0008270">
    <property type="term" value="F:zinc ion binding"/>
    <property type="evidence" value="ECO:0007669"/>
    <property type="project" value="UniProtKB-KW"/>
</dbReference>
<keyword evidence="1" id="KW-0862">Zinc</keyword>
<dbReference type="PANTHER" id="PTHR37984">
    <property type="entry name" value="PROTEIN CBG26694"/>
    <property type="match status" value="1"/>
</dbReference>
<dbReference type="PROSITE" id="PS50158">
    <property type="entry name" value="ZF_CCHC"/>
    <property type="match status" value="1"/>
</dbReference>
<dbReference type="Proteomes" id="UP001458880">
    <property type="component" value="Unassembled WGS sequence"/>
</dbReference>
<dbReference type="Gene3D" id="2.40.70.10">
    <property type="entry name" value="Acid Proteases"/>
    <property type="match status" value="1"/>
</dbReference>
<name>A0AAW1K046_POPJA</name>
<dbReference type="InterPro" id="IPR021109">
    <property type="entry name" value="Peptidase_aspartic_dom_sf"/>
</dbReference>
<dbReference type="InterPro" id="IPR050951">
    <property type="entry name" value="Retrovirus_Pol_polyprotein"/>
</dbReference>
<dbReference type="Gene3D" id="4.10.60.10">
    <property type="entry name" value="Zinc finger, CCHC-type"/>
    <property type="match status" value="1"/>
</dbReference>
<organism evidence="3 4">
    <name type="scientific">Popillia japonica</name>
    <name type="common">Japanese beetle</name>
    <dbReference type="NCBI Taxonomy" id="7064"/>
    <lineage>
        <taxon>Eukaryota</taxon>
        <taxon>Metazoa</taxon>
        <taxon>Ecdysozoa</taxon>
        <taxon>Arthropoda</taxon>
        <taxon>Hexapoda</taxon>
        <taxon>Insecta</taxon>
        <taxon>Pterygota</taxon>
        <taxon>Neoptera</taxon>
        <taxon>Endopterygota</taxon>
        <taxon>Coleoptera</taxon>
        <taxon>Polyphaga</taxon>
        <taxon>Scarabaeiformia</taxon>
        <taxon>Scarabaeidae</taxon>
        <taxon>Rutelinae</taxon>
        <taxon>Popillia</taxon>
    </lineage>
</organism>
<dbReference type="SUPFAM" id="SSF57756">
    <property type="entry name" value="Retrovirus zinc finger-like domains"/>
    <property type="match status" value="1"/>
</dbReference>
<evidence type="ECO:0000259" key="2">
    <source>
        <dbReference type="PROSITE" id="PS50158"/>
    </source>
</evidence>
<gene>
    <name evidence="3" type="ORF">QE152_g25996</name>
</gene>
<sequence>MSIHNSGDEDTKKTWGFVLTITYIRPYKLQYSTKKTASTSTTALYSIEIFEPTKTRFDRWLERLESAYTVFNVQTPVKKAYLLHYMGPEAYDIICDKTAPKKPSEYNYEELVTLMNQHYNPEPLEIAENFKFHMRKQGEGETVNDFISALRKLAIHCKFGQCPETGLRNQFVFGLRSDNIQGRLLENKNLTLEKPLATAISMEMFAKSTDNVNTKRKCFRCGSNKHIANNCTEKNLYCTYCRKKGHLNKVCLKSNNTNLVEEKVNTVEQIMYIENKDSKSLREKFSLDIKVSGVVVKFEIDTGAAVSILPKHLYDTLFPNIPIQSTNIQLRSYCNSEVHVFGYINVEVELNDLNLTLKLYIQNRYRKYGSTVT</sequence>
<evidence type="ECO:0000313" key="4">
    <source>
        <dbReference type="Proteomes" id="UP001458880"/>
    </source>
</evidence>
<keyword evidence="1" id="KW-0479">Metal-binding</keyword>
<dbReference type="SUPFAM" id="SSF50630">
    <property type="entry name" value="Acid proteases"/>
    <property type="match status" value="1"/>
</dbReference>
<keyword evidence="4" id="KW-1185">Reference proteome</keyword>
<dbReference type="GO" id="GO:0003676">
    <property type="term" value="F:nucleic acid binding"/>
    <property type="evidence" value="ECO:0007669"/>
    <property type="project" value="InterPro"/>
</dbReference>
<dbReference type="EMBL" id="JASPKY010000292">
    <property type="protein sequence ID" value="KAK9710479.1"/>
    <property type="molecule type" value="Genomic_DNA"/>
</dbReference>
<dbReference type="InterPro" id="IPR036875">
    <property type="entry name" value="Znf_CCHC_sf"/>
</dbReference>
<dbReference type="PANTHER" id="PTHR37984:SF13">
    <property type="entry name" value="RIBONUCLEASE H"/>
    <property type="match status" value="1"/>
</dbReference>
<dbReference type="SMART" id="SM00343">
    <property type="entry name" value="ZnF_C2HC"/>
    <property type="match status" value="2"/>
</dbReference>
<dbReference type="InterPro" id="IPR001878">
    <property type="entry name" value="Znf_CCHC"/>
</dbReference>
<proteinExistence type="predicted"/>
<dbReference type="AlphaFoldDB" id="A0AAW1K046"/>
<evidence type="ECO:0000256" key="1">
    <source>
        <dbReference type="PROSITE-ProRule" id="PRU00047"/>
    </source>
</evidence>
<feature type="domain" description="CCHC-type" evidence="2">
    <location>
        <begin position="216"/>
        <end position="233"/>
    </location>
</feature>
<reference evidence="3 4" key="1">
    <citation type="journal article" date="2024" name="BMC Genomics">
        <title>De novo assembly and annotation of Popillia japonica's genome with initial clues to its potential as an invasive pest.</title>
        <authorList>
            <person name="Cucini C."/>
            <person name="Boschi S."/>
            <person name="Funari R."/>
            <person name="Cardaioli E."/>
            <person name="Iannotti N."/>
            <person name="Marturano G."/>
            <person name="Paoli F."/>
            <person name="Bruttini M."/>
            <person name="Carapelli A."/>
            <person name="Frati F."/>
            <person name="Nardi F."/>
        </authorList>
    </citation>
    <scope>NUCLEOTIDE SEQUENCE [LARGE SCALE GENOMIC DNA]</scope>
    <source>
        <strain evidence="3">DMR45628</strain>
    </source>
</reference>
<accession>A0AAW1K046</accession>
<evidence type="ECO:0000313" key="3">
    <source>
        <dbReference type="EMBL" id="KAK9710479.1"/>
    </source>
</evidence>
<comment type="caution">
    <text evidence="3">The sequence shown here is derived from an EMBL/GenBank/DDBJ whole genome shotgun (WGS) entry which is preliminary data.</text>
</comment>
<protein>
    <recommendedName>
        <fullName evidence="2">CCHC-type domain-containing protein</fullName>
    </recommendedName>
</protein>